<reference evidence="2 3" key="1">
    <citation type="submission" date="2016-09" db="EMBL/GenBank/DDBJ databases">
        <title>Complete genome of Desulfosporosinus sp. OL.</title>
        <authorList>
            <person name="Mardanov A."/>
            <person name="Beletsky A."/>
            <person name="Panova A."/>
            <person name="Karnachuk O."/>
            <person name="Ravin N."/>
        </authorList>
    </citation>
    <scope>NUCLEOTIDE SEQUENCE [LARGE SCALE GENOMIC DNA]</scope>
    <source>
        <strain evidence="2 3">OL</strain>
    </source>
</reference>
<dbReference type="RefSeq" id="WP_075365039.1">
    <property type="nucleotide sequence ID" value="NZ_MLBF01000015.1"/>
</dbReference>
<evidence type="ECO:0000256" key="1">
    <source>
        <dbReference type="SAM" id="Phobius"/>
    </source>
</evidence>
<evidence type="ECO:0000313" key="2">
    <source>
        <dbReference type="EMBL" id="OLN31741.1"/>
    </source>
</evidence>
<name>A0A1Q8QWN9_9FIRM</name>
<gene>
    <name evidence="2" type="ORF">DSOL_2429</name>
</gene>
<dbReference type="EMBL" id="MLBF01000015">
    <property type="protein sequence ID" value="OLN31741.1"/>
    <property type="molecule type" value="Genomic_DNA"/>
</dbReference>
<dbReference type="STRING" id="1888891.DSOL_2429"/>
<comment type="caution">
    <text evidence="2">The sequence shown here is derived from an EMBL/GenBank/DDBJ whole genome shotgun (WGS) entry which is preliminary data.</text>
</comment>
<sequence>MDTFYAILLVIAIVGGVILIRFLISKGVNAVAKTANKHILFRSEYIEGQQLVSESLSFESTASVPDIIRQLIAQVAPEETIPAIRGAIYQISSSPDHIVYAYGSKLQPQIFVAAVSFTNSGSTTQGVFKFLRWKEKEGMVVCDEVMKRVREKVYTAFTAADPSVRVIGTPVKSN</sequence>
<evidence type="ECO:0000313" key="3">
    <source>
        <dbReference type="Proteomes" id="UP000186102"/>
    </source>
</evidence>
<keyword evidence="3" id="KW-1185">Reference proteome</keyword>
<protein>
    <submittedName>
        <fullName evidence="2">Uncharacterized protein</fullName>
    </submittedName>
</protein>
<organism evidence="2 3">
    <name type="scientific">Desulfosporosinus metallidurans</name>
    <dbReference type="NCBI Taxonomy" id="1888891"/>
    <lineage>
        <taxon>Bacteria</taxon>
        <taxon>Bacillati</taxon>
        <taxon>Bacillota</taxon>
        <taxon>Clostridia</taxon>
        <taxon>Eubacteriales</taxon>
        <taxon>Desulfitobacteriaceae</taxon>
        <taxon>Desulfosporosinus</taxon>
    </lineage>
</organism>
<dbReference type="AlphaFoldDB" id="A0A1Q8QWN9"/>
<proteinExistence type="predicted"/>
<keyword evidence="1" id="KW-1133">Transmembrane helix</keyword>
<keyword evidence="1" id="KW-0472">Membrane</keyword>
<dbReference type="Proteomes" id="UP000186102">
    <property type="component" value="Unassembled WGS sequence"/>
</dbReference>
<feature type="transmembrane region" description="Helical" evidence="1">
    <location>
        <begin position="6"/>
        <end position="24"/>
    </location>
</feature>
<keyword evidence="1" id="KW-0812">Transmembrane</keyword>
<accession>A0A1Q8QWN9</accession>